<evidence type="ECO:0000313" key="1">
    <source>
        <dbReference type="EMBL" id="RIB23286.1"/>
    </source>
</evidence>
<proteinExistence type="predicted"/>
<comment type="caution">
    <text evidence="1">The sequence shown here is derived from an EMBL/GenBank/DDBJ whole genome shotgun (WGS) entry which is preliminary data.</text>
</comment>
<dbReference type="EMBL" id="QKWP01000269">
    <property type="protein sequence ID" value="RIB23286.1"/>
    <property type="molecule type" value="Genomic_DNA"/>
</dbReference>
<dbReference type="AlphaFoldDB" id="A0A397VW93"/>
<dbReference type="Proteomes" id="UP000266673">
    <property type="component" value="Unassembled WGS sequence"/>
</dbReference>
<accession>A0A397VW93</accession>
<sequence length="88" mass="10494">MYAGIKWINIPFKDTFSKQNKIPTTHNDFFQYAKLHISETINLFPIREYDKAKQAIKIFDELFNTTLIPSYLNELPDLLDPDWDLEQK</sequence>
<name>A0A397VW93_9GLOM</name>
<keyword evidence="2" id="KW-1185">Reference proteome</keyword>
<protein>
    <submittedName>
        <fullName evidence="1">Uncharacterized protein</fullName>
    </submittedName>
</protein>
<gene>
    <name evidence="1" type="ORF">C2G38_2171698</name>
</gene>
<evidence type="ECO:0000313" key="2">
    <source>
        <dbReference type="Proteomes" id="UP000266673"/>
    </source>
</evidence>
<reference evidence="1 2" key="1">
    <citation type="submission" date="2018-06" db="EMBL/GenBank/DDBJ databases">
        <title>Comparative genomics reveals the genomic features of Rhizophagus irregularis, R. cerebriforme, R. diaphanum and Gigaspora rosea, and their symbiotic lifestyle signature.</title>
        <authorList>
            <person name="Morin E."/>
            <person name="San Clemente H."/>
            <person name="Chen E.C.H."/>
            <person name="De La Providencia I."/>
            <person name="Hainaut M."/>
            <person name="Kuo A."/>
            <person name="Kohler A."/>
            <person name="Murat C."/>
            <person name="Tang N."/>
            <person name="Roy S."/>
            <person name="Loubradou J."/>
            <person name="Henrissat B."/>
            <person name="Grigoriev I.V."/>
            <person name="Corradi N."/>
            <person name="Roux C."/>
            <person name="Martin F.M."/>
        </authorList>
    </citation>
    <scope>NUCLEOTIDE SEQUENCE [LARGE SCALE GENOMIC DNA]</scope>
    <source>
        <strain evidence="1 2">DAOM 194757</strain>
    </source>
</reference>
<organism evidence="1 2">
    <name type="scientific">Gigaspora rosea</name>
    <dbReference type="NCBI Taxonomy" id="44941"/>
    <lineage>
        <taxon>Eukaryota</taxon>
        <taxon>Fungi</taxon>
        <taxon>Fungi incertae sedis</taxon>
        <taxon>Mucoromycota</taxon>
        <taxon>Glomeromycotina</taxon>
        <taxon>Glomeromycetes</taxon>
        <taxon>Diversisporales</taxon>
        <taxon>Gigasporaceae</taxon>
        <taxon>Gigaspora</taxon>
    </lineage>
</organism>